<accession>A0A2T4UIV1</accession>
<dbReference type="Gene3D" id="3.30.1330.200">
    <property type="match status" value="1"/>
</dbReference>
<keyword evidence="2 3" id="KW-0378">Hydrolase</keyword>
<dbReference type="SUPFAM" id="SSF64438">
    <property type="entry name" value="CNF1/YfiH-like putative cysteine hydrolases"/>
    <property type="match status" value="1"/>
</dbReference>
<dbReference type="CDD" id="cd16352">
    <property type="entry name" value="CheD"/>
    <property type="match status" value="1"/>
</dbReference>
<dbReference type="EMBL" id="PYYB01000001">
    <property type="protein sequence ID" value="PTL59159.1"/>
    <property type="molecule type" value="Genomic_DNA"/>
</dbReference>
<reference evidence="4 5" key="1">
    <citation type="submission" date="2018-03" db="EMBL/GenBank/DDBJ databases">
        <title>Aquarubrobacter algicola gen. nov., sp. nov., a novel actinobacterium isolated from shallow eutrophic lake during the end of cyanobacterial harmful algal blooms.</title>
        <authorList>
            <person name="Chun S.J."/>
        </authorList>
    </citation>
    <scope>NUCLEOTIDE SEQUENCE [LARGE SCALE GENOMIC DNA]</scope>
    <source>
        <strain evidence="4 5">Seoho-28</strain>
    </source>
</reference>
<dbReference type="Proteomes" id="UP000240739">
    <property type="component" value="Unassembled WGS sequence"/>
</dbReference>
<dbReference type="PANTHER" id="PTHR35147">
    <property type="entry name" value="CHEMORECEPTOR GLUTAMINE DEAMIDASE CHED-RELATED"/>
    <property type="match status" value="1"/>
</dbReference>
<comment type="similarity">
    <text evidence="3">Belongs to the CheD family.</text>
</comment>
<organism evidence="4 5">
    <name type="scientific">Paraconexibacter algicola</name>
    <dbReference type="NCBI Taxonomy" id="2133960"/>
    <lineage>
        <taxon>Bacteria</taxon>
        <taxon>Bacillati</taxon>
        <taxon>Actinomycetota</taxon>
        <taxon>Thermoleophilia</taxon>
        <taxon>Solirubrobacterales</taxon>
        <taxon>Paraconexibacteraceae</taxon>
        <taxon>Paraconexibacter</taxon>
    </lineage>
</organism>
<evidence type="ECO:0000256" key="3">
    <source>
        <dbReference type="HAMAP-Rule" id="MF_01440"/>
    </source>
</evidence>
<dbReference type="GO" id="GO:0006935">
    <property type="term" value="P:chemotaxis"/>
    <property type="evidence" value="ECO:0007669"/>
    <property type="project" value="UniProtKB-UniRule"/>
</dbReference>
<keyword evidence="1 3" id="KW-0145">Chemotaxis</keyword>
<dbReference type="AlphaFoldDB" id="A0A2T4UIV1"/>
<dbReference type="InterPro" id="IPR038592">
    <property type="entry name" value="CheD-like_sf"/>
</dbReference>
<dbReference type="InterPro" id="IPR011324">
    <property type="entry name" value="Cytotoxic_necrot_fac-like_cat"/>
</dbReference>
<gene>
    <name evidence="3" type="primary">cheD</name>
    <name evidence="4" type="ORF">C7Y72_05605</name>
</gene>
<evidence type="ECO:0000256" key="2">
    <source>
        <dbReference type="ARBA" id="ARBA00022801"/>
    </source>
</evidence>
<comment type="caution">
    <text evidence="4">The sequence shown here is derived from an EMBL/GenBank/DDBJ whole genome shotgun (WGS) entry which is preliminary data.</text>
</comment>
<dbReference type="EC" id="3.5.1.44" evidence="3"/>
<evidence type="ECO:0000313" key="4">
    <source>
        <dbReference type="EMBL" id="PTL59159.1"/>
    </source>
</evidence>
<protein>
    <recommendedName>
        <fullName evidence="3">Probable chemoreceptor glutamine deamidase CheD</fullName>
        <ecNumber evidence="3">3.5.1.44</ecNumber>
    </recommendedName>
</protein>
<keyword evidence="5" id="KW-1185">Reference proteome</keyword>
<evidence type="ECO:0000256" key="1">
    <source>
        <dbReference type="ARBA" id="ARBA00022500"/>
    </source>
</evidence>
<comment type="function">
    <text evidence="3">Probably deamidates glutamine residues to glutamate on methyl-accepting chemotaxis receptors (MCPs), playing an important role in chemotaxis.</text>
</comment>
<comment type="catalytic activity">
    <reaction evidence="3">
        <text>L-glutaminyl-[protein] + H2O = L-glutamyl-[protein] + NH4(+)</text>
        <dbReference type="Rhea" id="RHEA:16441"/>
        <dbReference type="Rhea" id="RHEA-COMP:10207"/>
        <dbReference type="Rhea" id="RHEA-COMP:10208"/>
        <dbReference type="ChEBI" id="CHEBI:15377"/>
        <dbReference type="ChEBI" id="CHEBI:28938"/>
        <dbReference type="ChEBI" id="CHEBI:29973"/>
        <dbReference type="ChEBI" id="CHEBI:30011"/>
        <dbReference type="EC" id="3.5.1.44"/>
    </reaction>
</comment>
<name>A0A2T4UIV1_9ACTN</name>
<proteinExistence type="inferred from homology"/>
<dbReference type="HAMAP" id="MF_01440">
    <property type="entry name" value="CheD"/>
    <property type="match status" value="1"/>
</dbReference>
<dbReference type="Pfam" id="PF03975">
    <property type="entry name" value="CheD"/>
    <property type="match status" value="1"/>
</dbReference>
<dbReference type="GO" id="GO:0050568">
    <property type="term" value="F:protein-glutamine glutaminase activity"/>
    <property type="evidence" value="ECO:0007669"/>
    <property type="project" value="UniProtKB-UniRule"/>
</dbReference>
<dbReference type="InterPro" id="IPR005659">
    <property type="entry name" value="Chemorcpt_Glu_NH3ase_CheD"/>
</dbReference>
<dbReference type="PANTHER" id="PTHR35147:SF1">
    <property type="entry name" value="CHEMORECEPTOR GLUTAMINE DEAMIDASE CHED-RELATED"/>
    <property type="match status" value="1"/>
</dbReference>
<evidence type="ECO:0000313" key="5">
    <source>
        <dbReference type="Proteomes" id="UP000240739"/>
    </source>
</evidence>
<sequence>MTLVATGTEHLARMGEQVVSADAGDVLACVGLGSCIGLALIDRRATVAGLAHIMLPAAPASGTPNGKHADHAVPALLEAVLELGAARHRIDAVLVGGASMFSFGTDGGQQVGARNAEAVHAELAKLRLHPRAEATGGTRGRTMRVRVADGRVVYKEAGGTEVELFSTPVGLRVAA</sequence>